<keyword evidence="2" id="KW-0614">Plasmid</keyword>
<name>A0ABY5AVH7_9CYAN</name>
<sequence length="402" mass="43616">MSIDTEWVLGLPAFQAVENIPAFASLFDSIRAVENFTEIARRACLLFAETAHGINQRYNAMAEVATYLPLDSFPTPSRGESFYQAVAIAHNEVLRVPDLLQVWRSSPLPQIGDVYELLSGVEATTLSEIEQQIQLLIEPAREPENVRERWQLWELRQLLETEAYANVGMSGPPGSIGLNFTGNLPVVSPGNLGGIVDGLTRITQLFLAFFSSTIVPGDAITAIVQATNAVVLKFFEVGAGSLVGDLAAAVLRTIDLPAIYSITMTFAGTWAFLMAYAPLIILAAICAIAVIQNSRRLKIGEHLNVFAGLPGSPSAMAFGGLANPNRATMKAALIELAQDLRNDGANFEPVMGFVLDSRDRVAMVLNLTSLDDPIELFGQAMDAAAIPYQEQLGRSFDDWWNA</sequence>
<dbReference type="RefSeq" id="WP_252665466.1">
    <property type="nucleotide sequence ID" value="NZ_CP098612.1"/>
</dbReference>
<keyword evidence="1" id="KW-0472">Membrane</keyword>
<gene>
    <name evidence="2" type="ORF">NEA10_20475</name>
</gene>
<evidence type="ECO:0000313" key="2">
    <source>
        <dbReference type="EMBL" id="USR93283.1"/>
    </source>
</evidence>
<proteinExistence type="predicted"/>
<dbReference type="Proteomes" id="UP001056708">
    <property type="component" value="Plasmid unnamed"/>
</dbReference>
<evidence type="ECO:0000313" key="3">
    <source>
        <dbReference type="Proteomes" id="UP001056708"/>
    </source>
</evidence>
<evidence type="ECO:0000256" key="1">
    <source>
        <dbReference type="SAM" id="Phobius"/>
    </source>
</evidence>
<feature type="transmembrane region" description="Helical" evidence="1">
    <location>
        <begin position="270"/>
        <end position="291"/>
    </location>
</feature>
<organism evidence="2 3">
    <name type="scientific">Phormidium yuhuli AB48</name>
    <dbReference type="NCBI Taxonomy" id="2940671"/>
    <lineage>
        <taxon>Bacteria</taxon>
        <taxon>Bacillati</taxon>
        <taxon>Cyanobacteriota</taxon>
        <taxon>Cyanophyceae</taxon>
        <taxon>Oscillatoriophycideae</taxon>
        <taxon>Oscillatoriales</taxon>
        <taxon>Oscillatoriaceae</taxon>
        <taxon>Phormidium</taxon>
        <taxon>Phormidium yuhuli</taxon>
    </lineage>
</organism>
<keyword evidence="1" id="KW-1133">Transmembrane helix</keyword>
<accession>A0ABY5AVH7</accession>
<keyword evidence="3" id="KW-1185">Reference proteome</keyword>
<protein>
    <submittedName>
        <fullName evidence="2">Uncharacterized protein</fullName>
    </submittedName>
</protein>
<keyword evidence="1" id="KW-0812">Transmembrane</keyword>
<reference evidence="2" key="1">
    <citation type="submission" date="2022-06" db="EMBL/GenBank/DDBJ databases">
        <title>Genome sequence of Phormidium yuhuli AB48 isolated from an industrial photobioreactor environment.</title>
        <authorList>
            <person name="Qiu Y."/>
            <person name="Noonan A.J.C."/>
            <person name="Dofher K."/>
            <person name="Koch M."/>
            <person name="Kieft B."/>
            <person name="Lin X."/>
            <person name="Ziels R.M."/>
            <person name="Hallam S.J."/>
        </authorList>
    </citation>
    <scope>NUCLEOTIDE SEQUENCE</scope>
    <source>
        <strain evidence="2">AB48</strain>
        <plasmid evidence="2">unnamed</plasmid>
    </source>
</reference>
<dbReference type="EMBL" id="CP098612">
    <property type="protein sequence ID" value="USR93283.1"/>
    <property type="molecule type" value="Genomic_DNA"/>
</dbReference>
<geneLocation type="plasmid" evidence="2 3">
    <name>unnamed</name>
</geneLocation>